<dbReference type="Pfam" id="PF03480">
    <property type="entry name" value="DctP"/>
    <property type="match status" value="1"/>
</dbReference>
<evidence type="ECO:0000256" key="2">
    <source>
        <dbReference type="ARBA" id="ARBA00009023"/>
    </source>
</evidence>
<keyword evidence="8" id="KW-1185">Reference proteome</keyword>
<evidence type="ECO:0000256" key="1">
    <source>
        <dbReference type="ARBA" id="ARBA00004418"/>
    </source>
</evidence>
<organism evidence="7 8">
    <name type="scientific">Pseudooceanicola atlanticus</name>
    <dbReference type="NCBI Taxonomy" id="1461694"/>
    <lineage>
        <taxon>Bacteria</taxon>
        <taxon>Pseudomonadati</taxon>
        <taxon>Pseudomonadota</taxon>
        <taxon>Alphaproteobacteria</taxon>
        <taxon>Rhodobacterales</taxon>
        <taxon>Paracoccaceae</taxon>
        <taxon>Pseudooceanicola</taxon>
    </lineage>
</organism>
<sequence>MKSLLPLALTAAMAVPALAQDMPETEFNVVGSIGSLSMYIDKELPFWTETVPAETDGKITVNVKPFTELGFKGGEIFRLVSNGTLQMATTVLAYNSGEVPMNESADLVGLLGSVEELAEVTGAWREAYADFLETEHNIKLLGFGTYQAQVIYCRDEFTAIADLAGRKVRASGASQQAFVSSLGGSPVSMAFAEVQSSLASGVVDCAITGALSGYKAKWSESAKFISPMPVNFGLAAQLANLDWWNGLDASVQDYLTEGLLELEGSIFDLAATETETGLACNTSGPCPHGDPAGMTLVPLTEADEALVAESVQTAILPAFAERCGAECVTTWNATIGETMGVTIE</sequence>
<keyword evidence="3" id="KW-0813">Transport</keyword>
<dbReference type="AlphaFoldDB" id="A0A0A0EJY6"/>
<feature type="signal peptide" evidence="6">
    <location>
        <begin position="1"/>
        <end position="19"/>
    </location>
</feature>
<dbReference type="EMBL" id="AQQX01000001">
    <property type="protein sequence ID" value="KGM50620.1"/>
    <property type="molecule type" value="Genomic_DNA"/>
</dbReference>
<protein>
    <recommendedName>
        <fullName evidence="9">TRAP transporter</fullName>
    </recommendedName>
</protein>
<gene>
    <name evidence="7" type="ORF">ATO9_03830</name>
</gene>
<dbReference type="CDD" id="cd13602">
    <property type="entry name" value="PBP2_TRAP_BpDctp6_7"/>
    <property type="match status" value="1"/>
</dbReference>
<comment type="subcellular location">
    <subcellularLocation>
        <location evidence="1">Periplasm</location>
    </subcellularLocation>
</comment>
<evidence type="ECO:0000256" key="4">
    <source>
        <dbReference type="ARBA" id="ARBA00022729"/>
    </source>
</evidence>
<evidence type="ECO:0000256" key="6">
    <source>
        <dbReference type="SAM" id="SignalP"/>
    </source>
</evidence>
<dbReference type="InterPro" id="IPR038404">
    <property type="entry name" value="TRAP_DctP_sf"/>
</dbReference>
<comment type="similarity">
    <text evidence="2">Belongs to the bacterial solute-binding protein 7 family.</text>
</comment>
<keyword evidence="4 6" id="KW-0732">Signal</keyword>
<dbReference type="Proteomes" id="UP000030004">
    <property type="component" value="Unassembled WGS sequence"/>
</dbReference>
<dbReference type="PANTHER" id="PTHR33376">
    <property type="match status" value="1"/>
</dbReference>
<evidence type="ECO:0008006" key="9">
    <source>
        <dbReference type="Google" id="ProtNLM"/>
    </source>
</evidence>
<dbReference type="eggNOG" id="COG1638">
    <property type="taxonomic scope" value="Bacteria"/>
</dbReference>
<name>A0A0A0EJY6_9RHOB</name>
<dbReference type="InterPro" id="IPR018389">
    <property type="entry name" value="DctP_fam"/>
</dbReference>
<dbReference type="GO" id="GO:0055085">
    <property type="term" value="P:transmembrane transport"/>
    <property type="evidence" value="ECO:0007669"/>
    <property type="project" value="InterPro"/>
</dbReference>
<dbReference type="RefSeq" id="WP_043745149.1">
    <property type="nucleotide sequence ID" value="NZ_AQQX01000001.1"/>
</dbReference>
<keyword evidence="5" id="KW-0574">Periplasm</keyword>
<reference evidence="7 8" key="1">
    <citation type="journal article" date="2015" name="Antonie Van Leeuwenhoek">
        <title>Pseudooceanicola atlanticus gen. nov. sp. nov., isolated from surface seawater of the Atlantic Ocean and reclassification of Oceanicola batsensis, Oceanicola marinus, Oceanicola nitratireducens, Oceanicola nanhaiensis, Oceanicola antarcticus and Oceanicola flagellatus, as Pseudooceanicola batsensis comb. nov., Pseudooceanicola marinus comb. nov., Pseudooceanicola nitratireducens comb. nov., Pseudooceanicola nanhaiensis comb. nov., Pseudooceanicola antarcticus comb. nov., and Pseudooceanicola flagellatus comb. nov.</title>
        <authorList>
            <person name="Lai Q."/>
            <person name="Li G."/>
            <person name="Liu X."/>
            <person name="Du Y."/>
            <person name="Sun F."/>
            <person name="Shao Z."/>
        </authorList>
    </citation>
    <scope>NUCLEOTIDE SEQUENCE [LARGE SCALE GENOMIC DNA]</scope>
    <source>
        <strain evidence="7 8">22II-s11g</strain>
    </source>
</reference>
<evidence type="ECO:0000313" key="8">
    <source>
        <dbReference type="Proteomes" id="UP000030004"/>
    </source>
</evidence>
<dbReference type="NCBIfam" id="NF037995">
    <property type="entry name" value="TRAP_S1"/>
    <property type="match status" value="1"/>
</dbReference>
<comment type="caution">
    <text evidence="7">The sequence shown here is derived from an EMBL/GenBank/DDBJ whole genome shotgun (WGS) entry which is preliminary data.</text>
</comment>
<dbReference type="Gene3D" id="3.40.190.170">
    <property type="entry name" value="Bacterial extracellular solute-binding protein, family 7"/>
    <property type="match status" value="1"/>
</dbReference>
<proteinExistence type="inferred from homology"/>
<evidence type="ECO:0000256" key="3">
    <source>
        <dbReference type="ARBA" id="ARBA00022448"/>
    </source>
</evidence>
<dbReference type="GO" id="GO:0042597">
    <property type="term" value="C:periplasmic space"/>
    <property type="evidence" value="ECO:0007669"/>
    <property type="project" value="UniProtKB-SubCell"/>
</dbReference>
<feature type="chain" id="PRO_5001962200" description="TRAP transporter" evidence="6">
    <location>
        <begin position="20"/>
        <end position="344"/>
    </location>
</feature>
<dbReference type="STRING" id="1461694.ATO9_03830"/>
<evidence type="ECO:0000256" key="5">
    <source>
        <dbReference type="ARBA" id="ARBA00022764"/>
    </source>
</evidence>
<dbReference type="PANTHER" id="PTHR33376:SF7">
    <property type="entry name" value="C4-DICARBOXYLATE-BINDING PROTEIN DCTB"/>
    <property type="match status" value="1"/>
</dbReference>
<evidence type="ECO:0000313" key="7">
    <source>
        <dbReference type="EMBL" id="KGM50620.1"/>
    </source>
</evidence>
<dbReference type="OrthoDB" id="9799287at2"/>
<accession>A0A0A0EJY6</accession>